<dbReference type="EMBL" id="FOIF01000001">
    <property type="protein sequence ID" value="SES62294.1"/>
    <property type="molecule type" value="Genomic_DNA"/>
</dbReference>
<evidence type="ECO:0000259" key="1">
    <source>
        <dbReference type="Pfam" id="PF09989"/>
    </source>
</evidence>
<dbReference type="InterPro" id="IPR051805">
    <property type="entry name" value="Dehydratase_Activator_Redct"/>
</dbReference>
<proteinExistence type="predicted"/>
<dbReference type="Gene3D" id="3.40.50.11900">
    <property type="match status" value="1"/>
</dbReference>
<sequence>MGITFPLFDSTYVSIASFLTWLGHDVVLPQPITEKTMALGVKHSPEFACLPLKITTGTFIQALEGGADAILMAGGVGPCRFGYYGYVQQQILQSLGYKFDTYILEPPARDFQRCIKVLNKLKRKTSWKDTFYYIHLALIKQNLLDKYHKQVLKTAPRERGKIQSFKLYREFMKELLPLADKKGIEDLFIKYLDKLAKLPQDQNKEILRVKLVGEIYLVCEPHANFFMEERLSKMGVEVTRTIYLADWFGVHIIKDLNPFARKEGYLDITKDYLGHMIGGHGLETVAHTLLAKEENYDGVIQVYPFTCAPEIMAQGIIHKISSDKGIPVITFSLDEHSGEAGIQTRLEAFVDLLMQRKGLKEGKVVYG</sequence>
<dbReference type="InterPro" id="IPR018709">
    <property type="entry name" value="CoA_activase_DUF2229"/>
</dbReference>
<dbReference type="InterPro" id="IPR010327">
    <property type="entry name" value="FldB/FldC_alpha/beta"/>
</dbReference>
<accession>A0A1H9Y0U4</accession>
<dbReference type="Pfam" id="PF09989">
    <property type="entry name" value="DUF2229"/>
    <property type="match status" value="1"/>
</dbReference>
<dbReference type="AlphaFoldDB" id="A0A1H9Y0U4"/>
<keyword evidence="2" id="KW-0418">Kinase</keyword>
<dbReference type="RefSeq" id="WP_091347635.1">
    <property type="nucleotide sequence ID" value="NZ_FOIF01000001.1"/>
</dbReference>
<feature type="domain" description="DUF2229" evidence="1">
    <location>
        <begin position="11"/>
        <end position="72"/>
    </location>
</feature>
<dbReference type="PANTHER" id="PTHR32329:SF2">
    <property type="entry name" value="BIFUNCTIONAL PROTEIN [INCLUDES 2-HYDROXYACYL-COA DEHYDRATASE (N-TER) AND ITS ACTIVATOR DOMAIN (C_TERM)"/>
    <property type="match status" value="1"/>
</dbReference>
<dbReference type="STRING" id="1120990.SAMN03080614_100134"/>
<name>A0A1H9Y0U4_9FIRM</name>
<dbReference type="OrthoDB" id="9780120at2"/>
<dbReference type="PANTHER" id="PTHR32329">
    <property type="entry name" value="BIFUNCTIONAL PROTEIN [INCLUDES 2-HYDROXYACYL-COA DEHYDRATASE (N-TER) AND ITS ACTIVATOR DOMAIN (C_TERM)-RELATED"/>
    <property type="match status" value="1"/>
</dbReference>
<dbReference type="Pfam" id="PF06050">
    <property type="entry name" value="HGD-D"/>
    <property type="match status" value="1"/>
</dbReference>
<protein>
    <submittedName>
        <fullName evidence="2">Predicted nucleotide-binding protein, sugar kinase/HSP70/actin superfamily</fullName>
    </submittedName>
</protein>
<keyword evidence="3" id="KW-1185">Reference proteome</keyword>
<gene>
    <name evidence="2" type="ORF">SAMN03080614_100134</name>
</gene>
<dbReference type="GO" id="GO:0016301">
    <property type="term" value="F:kinase activity"/>
    <property type="evidence" value="ECO:0007669"/>
    <property type="project" value="UniProtKB-KW"/>
</dbReference>
<keyword evidence="2" id="KW-0808">Transferase</keyword>
<reference evidence="3" key="1">
    <citation type="submission" date="2016-10" db="EMBL/GenBank/DDBJ databases">
        <authorList>
            <person name="Varghese N."/>
            <person name="Submissions S."/>
        </authorList>
    </citation>
    <scope>NUCLEOTIDE SEQUENCE [LARGE SCALE GENOMIC DNA]</scope>
    <source>
        <strain evidence="3">DSM 13577</strain>
    </source>
</reference>
<dbReference type="Proteomes" id="UP000243819">
    <property type="component" value="Unassembled WGS sequence"/>
</dbReference>
<organism evidence="2 3">
    <name type="scientific">Anaerobranca gottschalkii DSM 13577</name>
    <dbReference type="NCBI Taxonomy" id="1120990"/>
    <lineage>
        <taxon>Bacteria</taxon>
        <taxon>Bacillati</taxon>
        <taxon>Bacillota</taxon>
        <taxon>Clostridia</taxon>
        <taxon>Eubacteriales</taxon>
        <taxon>Proteinivoracaceae</taxon>
        <taxon>Anaerobranca</taxon>
    </lineage>
</organism>
<evidence type="ECO:0000313" key="3">
    <source>
        <dbReference type="Proteomes" id="UP000243819"/>
    </source>
</evidence>
<evidence type="ECO:0000313" key="2">
    <source>
        <dbReference type="EMBL" id="SES62294.1"/>
    </source>
</evidence>